<dbReference type="PANTHER" id="PTHR10237">
    <property type="entry name" value="DEFORMED EPIDERMAL AUTOREGULATORY FACTOR 1 HOMOLOG SUPPRESSIN"/>
    <property type="match status" value="1"/>
</dbReference>
<dbReference type="EMBL" id="KN831945">
    <property type="protein sequence ID" value="KIO13821.1"/>
    <property type="molecule type" value="Genomic_DNA"/>
</dbReference>
<reference evidence="7" key="2">
    <citation type="submission" date="2015-01" db="EMBL/GenBank/DDBJ databases">
        <title>Evolutionary Origins and Diversification of the Mycorrhizal Mutualists.</title>
        <authorList>
            <consortium name="DOE Joint Genome Institute"/>
            <consortium name="Mycorrhizal Genomics Consortium"/>
            <person name="Kohler A."/>
            <person name="Kuo A."/>
            <person name="Nagy L.G."/>
            <person name="Floudas D."/>
            <person name="Copeland A."/>
            <person name="Barry K.W."/>
            <person name="Cichocki N."/>
            <person name="Veneault-Fourrey C."/>
            <person name="LaButti K."/>
            <person name="Lindquist E.A."/>
            <person name="Lipzen A."/>
            <person name="Lundell T."/>
            <person name="Morin E."/>
            <person name="Murat C."/>
            <person name="Riley R."/>
            <person name="Ohm R."/>
            <person name="Sun H."/>
            <person name="Tunlid A."/>
            <person name="Henrissat B."/>
            <person name="Grigoriev I.V."/>
            <person name="Hibbett D.S."/>
            <person name="Martin F."/>
        </authorList>
    </citation>
    <scope>NUCLEOTIDE SEQUENCE [LARGE SCALE GENOMIC DNA]</scope>
    <source>
        <strain evidence="7">Marx 270</strain>
    </source>
</reference>
<reference evidence="6 7" key="1">
    <citation type="submission" date="2014-04" db="EMBL/GenBank/DDBJ databases">
        <authorList>
            <consortium name="DOE Joint Genome Institute"/>
            <person name="Kuo A."/>
            <person name="Kohler A."/>
            <person name="Costa M.D."/>
            <person name="Nagy L.G."/>
            <person name="Floudas D."/>
            <person name="Copeland A."/>
            <person name="Barry K.W."/>
            <person name="Cichocki N."/>
            <person name="Veneault-Fourrey C."/>
            <person name="LaButti K."/>
            <person name="Lindquist E.A."/>
            <person name="Lipzen A."/>
            <person name="Lundell T."/>
            <person name="Morin E."/>
            <person name="Murat C."/>
            <person name="Sun H."/>
            <person name="Tunlid A."/>
            <person name="Henrissat B."/>
            <person name="Grigoriev I.V."/>
            <person name="Hibbett D.S."/>
            <person name="Martin F."/>
            <person name="Nordberg H.P."/>
            <person name="Cantor M.N."/>
            <person name="Hua S.X."/>
        </authorList>
    </citation>
    <scope>NUCLEOTIDE SEQUENCE [LARGE SCALE GENOMIC DNA]</scope>
    <source>
        <strain evidence="6 7">Marx 270</strain>
    </source>
</reference>
<name>A0A0C3PWU3_PISTI</name>
<evidence type="ECO:0000313" key="6">
    <source>
        <dbReference type="EMBL" id="KIO13821.1"/>
    </source>
</evidence>
<accession>A0A0C3PWU3</accession>
<dbReference type="Proteomes" id="UP000054217">
    <property type="component" value="Unassembled WGS sequence"/>
</dbReference>
<evidence type="ECO:0000313" key="7">
    <source>
        <dbReference type="Proteomes" id="UP000054217"/>
    </source>
</evidence>
<keyword evidence="7" id="KW-1185">Reference proteome</keyword>
<proteinExistence type="predicted"/>
<dbReference type="STRING" id="870435.A0A0C3PWU3"/>
<feature type="domain" description="MYND-type" evidence="5">
    <location>
        <begin position="61"/>
        <end position="99"/>
    </location>
</feature>
<dbReference type="PROSITE" id="PS01360">
    <property type="entry name" value="ZF_MYND_1"/>
    <property type="match status" value="1"/>
</dbReference>
<dbReference type="HOGENOM" id="CLU_179717_0_0_1"/>
<dbReference type="Gene3D" id="6.10.140.2220">
    <property type="match status" value="1"/>
</dbReference>
<dbReference type="GO" id="GO:0000981">
    <property type="term" value="F:DNA-binding transcription factor activity, RNA polymerase II-specific"/>
    <property type="evidence" value="ECO:0007669"/>
    <property type="project" value="TreeGrafter"/>
</dbReference>
<protein>
    <recommendedName>
        <fullName evidence="5">MYND-type domain-containing protein</fullName>
    </recommendedName>
</protein>
<dbReference type="GO" id="GO:0008270">
    <property type="term" value="F:zinc ion binding"/>
    <property type="evidence" value="ECO:0007669"/>
    <property type="project" value="UniProtKB-KW"/>
</dbReference>
<evidence type="ECO:0000256" key="4">
    <source>
        <dbReference type="PROSITE-ProRule" id="PRU00134"/>
    </source>
</evidence>
<dbReference type="GO" id="GO:0005634">
    <property type="term" value="C:nucleus"/>
    <property type="evidence" value="ECO:0007669"/>
    <property type="project" value="TreeGrafter"/>
</dbReference>
<evidence type="ECO:0000256" key="1">
    <source>
        <dbReference type="ARBA" id="ARBA00022723"/>
    </source>
</evidence>
<organism evidence="6 7">
    <name type="scientific">Pisolithus tinctorius Marx 270</name>
    <dbReference type="NCBI Taxonomy" id="870435"/>
    <lineage>
        <taxon>Eukaryota</taxon>
        <taxon>Fungi</taxon>
        <taxon>Dikarya</taxon>
        <taxon>Basidiomycota</taxon>
        <taxon>Agaricomycotina</taxon>
        <taxon>Agaricomycetes</taxon>
        <taxon>Agaricomycetidae</taxon>
        <taxon>Boletales</taxon>
        <taxon>Sclerodermatineae</taxon>
        <taxon>Pisolithaceae</taxon>
        <taxon>Pisolithus</taxon>
    </lineage>
</organism>
<sequence length="102" mass="11037">PWCSCGMGVGTEVLRGRYGNVTAKYATRAAISPLFAVPYLEGVRMMKPTDVPPVEPALVRCAACGKGGVPLSRCSKCKAIKYCSKDCQVTHWKIHKRSCTST</sequence>
<keyword evidence="2 4" id="KW-0863">Zinc-finger</keyword>
<dbReference type="InterPro" id="IPR024119">
    <property type="entry name" value="TF_DEAF-1"/>
</dbReference>
<keyword evidence="3" id="KW-0862">Zinc</keyword>
<dbReference type="PANTHER" id="PTHR10237:SF14">
    <property type="entry name" value="MYND-TYPE DOMAIN-CONTAINING PROTEIN"/>
    <property type="match status" value="1"/>
</dbReference>
<feature type="non-terminal residue" evidence="6">
    <location>
        <position position="1"/>
    </location>
</feature>
<dbReference type="OrthoDB" id="432970at2759"/>
<dbReference type="PROSITE" id="PS50865">
    <property type="entry name" value="ZF_MYND_2"/>
    <property type="match status" value="1"/>
</dbReference>
<keyword evidence="1" id="KW-0479">Metal-binding</keyword>
<dbReference type="Pfam" id="PF01753">
    <property type="entry name" value="zf-MYND"/>
    <property type="match status" value="1"/>
</dbReference>
<dbReference type="InterPro" id="IPR002893">
    <property type="entry name" value="Znf_MYND"/>
</dbReference>
<evidence type="ECO:0000259" key="5">
    <source>
        <dbReference type="PROSITE" id="PS50865"/>
    </source>
</evidence>
<dbReference type="InParanoid" id="A0A0C3PWU3"/>
<evidence type="ECO:0000256" key="3">
    <source>
        <dbReference type="ARBA" id="ARBA00022833"/>
    </source>
</evidence>
<gene>
    <name evidence="6" type="ORF">M404DRAFT_120341</name>
</gene>
<dbReference type="SUPFAM" id="SSF144232">
    <property type="entry name" value="HIT/MYND zinc finger-like"/>
    <property type="match status" value="1"/>
</dbReference>
<evidence type="ECO:0000256" key="2">
    <source>
        <dbReference type="ARBA" id="ARBA00022771"/>
    </source>
</evidence>
<dbReference type="AlphaFoldDB" id="A0A0C3PWU3"/>